<feature type="compositionally biased region" description="Polar residues" evidence="1">
    <location>
        <begin position="25"/>
        <end position="36"/>
    </location>
</feature>
<dbReference type="InterPro" id="IPR008906">
    <property type="entry name" value="HATC_C_dom"/>
</dbReference>
<reference evidence="3 4" key="1">
    <citation type="submission" date="2019-08" db="EMBL/GenBank/DDBJ databases">
        <title>The genome of the soybean aphid Biotype 1, its phylome, world population structure and adaptation to the North American continent.</title>
        <authorList>
            <person name="Giordano R."/>
            <person name="Donthu R.K."/>
            <person name="Hernandez A.G."/>
            <person name="Wright C.L."/>
            <person name="Zimin A.V."/>
        </authorList>
    </citation>
    <scope>NUCLEOTIDE SEQUENCE [LARGE SCALE GENOMIC DNA]</scope>
    <source>
        <tissue evidence="3">Whole aphids</tissue>
    </source>
</reference>
<evidence type="ECO:0000313" key="4">
    <source>
        <dbReference type="Proteomes" id="UP000475862"/>
    </source>
</evidence>
<dbReference type="InterPro" id="IPR012337">
    <property type="entry name" value="RNaseH-like_sf"/>
</dbReference>
<dbReference type="AlphaFoldDB" id="A0A6G0TNG6"/>
<proteinExistence type="predicted"/>
<dbReference type="PANTHER" id="PTHR45749:SF21">
    <property type="entry name" value="DUF4371 DOMAIN-CONTAINING PROTEIN"/>
    <property type="match status" value="1"/>
</dbReference>
<dbReference type="EMBL" id="VYZN01000024">
    <property type="protein sequence ID" value="KAE9536154.1"/>
    <property type="molecule type" value="Genomic_DNA"/>
</dbReference>
<accession>A0A6G0TNG6</accession>
<name>A0A6G0TNG6_APHGL</name>
<gene>
    <name evidence="3" type="ORF">AGLY_007377</name>
</gene>
<evidence type="ECO:0000313" key="3">
    <source>
        <dbReference type="EMBL" id="KAE9536154.1"/>
    </source>
</evidence>
<sequence>MNNKEKVPSGHQKRVRKRQIDLKNAGNNSKQTKLSFSCVPNQNKPSSIQPNNIEIPHTISISINNIEATKLDYTTDSQSNQLILKQENIEIETSLQCTDTNDDIDNTHTNINEQSNDLYDDCDDNESNMGVNSDIMNTGYFISPSNMPTNVKIDFVNNHPIQPTGPLIFFDPSKTYYRSIENKDNREVIQRKWLSYNVSNNNMYCSICMAFATNRSVNWVTGIPVNVKHIYKSLEIHEISKNHKLAVDAYLVACSSKSLDLYFNDKKKKILKLDDKGHRNESCYSFQDSSSKIGNFLAIVKLVAKFDPVLKNFIEINSKKSLILKQNADTKNIKGPRGRGSFNSFLSKNTFNKIIIIIGNLIKKKIADEVINAKIFSLEIDSTQDVSVMDQLSLCIRYVYKGEVQERFLNMLEVKSSTGEEQYKLVKKSLESLSIDLKNLISESFDGAANMSGQYSGLQAHLKKDSPKSFLTHCHAHVLNLKIGDITNCCIPSQNLFEYCQQTAVFVSRSYKRTNLWRNILQEKNGSEKLRKFKKNGETRWNSKDIALQAIFHSVTEENNKRDRYLCLLELLHTIGFDGIVDGGTAAEARNLLEKWTSFEIILTAFTYIHIFSKATPVSKYLQTKCLDYLAAWNQIVSFGNEIKNMSNEFDKIYEQAKNFTEIMEIKTEKFANIFIETSLPEKRKYKKKKMFDELSNDEIAGNDSLKLFRVQVFRVIFDLLSMTIENRFLKNKDIMQALTFFDPNRFEDIKNNILTFDGNNKKVFNNFCEIIGLQTDLIKEELINFSASYDMVSKSLEGEIKFDDSEESEVTDEDDNLYKNQTMTDIPKYSPKPNEYKNSTCSKCMPCVMKLLYKYNFHTAAFTNLYLAYKFILTLSCTQVHCERSFSKLKIIKTRLRSSISQELLEPLLLISIESDKVPDLEEIISL</sequence>
<feature type="region of interest" description="Disordered" evidence="1">
    <location>
        <begin position="1"/>
        <end position="36"/>
    </location>
</feature>
<dbReference type="SUPFAM" id="SSF53098">
    <property type="entry name" value="Ribonuclease H-like"/>
    <property type="match status" value="1"/>
</dbReference>
<protein>
    <recommendedName>
        <fullName evidence="2">HAT C-terminal dimerisation domain-containing protein</fullName>
    </recommendedName>
</protein>
<evidence type="ECO:0000259" key="2">
    <source>
        <dbReference type="Pfam" id="PF05699"/>
    </source>
</evidence>
<organism evidence="3 4">
    <name type="scientific">Aphis glycines</name>
    <name type="common">Soybean aphid</name>
    <dbReference type="NCBI Taxonomy" id="307491"/>
    <lineage>
        <taxon>Eukaryota</taxon>
        <taxon>Metazoa</taxon>
        <taxon>Ecdysozoa</taxon>
        <taxon>Arthropoda</taxon>
        <taxon>Hexapoda</taxon>
        <taxon>Insecta</taxon>
        <taxon>Pterygota</taxon>
        <taxon>Neoptera</taxon>
        <taxon>Paraneoptera</taxon>
        <taxon>Hemiptera</taxon>
        <taxon>Sternorrhyncha</taxon>
        <taxon>Aphidomorpha</taxon>
        <taxon>Aphidoidea</taxon>
        <taxon>Aphididae</taxon>
        <taxon>Aphidini</taxon>
        <taxon>Aphis</taxon>
        <taxon>Aphis</taxon>
    </lineage>
</organism>
<evidence type="ECO:0000256" key="1">
    <source>
        <dbReference type="SAM" id="MobiDB-lite"/>
    </source>
</evidence>
<dbReference type="GO" id="GO:0046983">
    <property type="term" value="F:protein dimerization activity"/>
    <property type="evidence" value="ECO:0007669"/>
    <property type="project" value="InterPro"/>
</dbReference>
<comment type="caution">
    <text evidence="3">The sequence shown here is derived from an EMBL/GenBank/DDBJ whole genome shotgun (WGS) entry which is preliminary data.</text>
</comment>
<dbReference type="OrthoDB" id="6603688at2759"/>
<keyword evidence="4" id="KW-1185">Reference proteome</keyword>
<feature type="domain" description="HAT C-terminal dimerisation" evidence="2">
    <location>
        <begin position="852"/>
        <end position="912"/>
    </location>
</feature>
<dbReference type="Proteomes" id="UP000475862">
    <property type="component" value="Unassembled WGS sequence"/>
</dbReference>
<dbReference type="PANTHER" id="PTHR45749">
    <property type="match status" value="1"/>
</dbReference>
<dbReference type="Pfam" id="PF05699">
    <property type="entry name" value="Dimer_Tnp_hAT"/>
    <property type="match status" value="1"/>
</dbReference>